<reference evidence="2 3" key="1">
    <citation type="journal article" date="2019" name="Sci. Rep.">
        <title>A high-quality genome of Eragrostis curvula grass provides insights into Poaceae evolution and supports new strategies to enhance forage quality.</title>
        <authorList>
            <person name="Carballo J."/>
            <person name="Santos B.A.C.M."/>
            <person name="Zappacosta D."/>
            <person name="Garbus I."/>
            <person name="Selva J.P."/>
            <person name="Gallo C.A."/>
            <person name="Diaz A."/>
            <person name="Albertini E."/>
            <person name="Caccamo M."/>
            <person name="Echenique V."/>
        </authorList>
    </citation>
    <scope>NUCLEOTIDE SEQUENCE [LARGE SCALE GENOMIC DNA]</scope>
    <source>
        <strain evidence="3">cv. Victoria</strain>
        <tissue evidence="2">Leaf</tissue>
    </source>
</reference>
<protein>
    <submittedName>
        <fullName evidence="2">Uncharacterized protein</fullName>
    </submittedName>
</protein>
<feature type="non-terminal residue" evidence="2">
    <location>
        <position position="1"/>
    </location>
</feature>
<gene>
    <name evidence="2" type="ORF">EJB05_50045</name>
</gene>
<proteinExistence type="predicted"/>
<dbReference type="AlphaFoldDB" id="A0A5J9SZF2"/>
<dbReference type="Gramene" id="TVU04392">
    <property type="protein sequence ID" value="TVU04392"/>
    <property type="gene ID" value="EJB05_50045"/>
</dbReference>
<sequence>MVDVESNLSAAAEEEMARFPVVDSEEESSFAMAAEDLSKEEYHFAKMAAKDPCFAAEIKDKWNARYACYFGPFEGTKKQRARFQVETKPSDMEGFTKMVAEVDSEEGESGFAKMTADDSSEELGPDQIFEDEASCFKDTWIGLYSPFFGHFEDTKW</sequence>
<evidence type="ECO:0000256" key="1">
    <source>
        <dbReference type="SAM" id="MobiDB-lite"/>
    </source>
</evidence>
<evidence type="ECO:0000313" key="3">
    <source>
        <dbReference type="Proteomes" id="UP000324897"/>
    </source>
</evidence>
<dbReference type="EMBL" id="RWGY01000062">
    <property type="protein sequence ID" value="TVU04392.1"/>
    <property type="molecule type" value="Genomic_DNA"/>
</dbReference>
<keyword evidence="3" id="KW-1185">Reference proteome</keyword>
<evidence type="ECO:0000313" key="2">
    <source>
        <dbReference type="EMBL" id="TVU04392.1"/>
    </source>
</evidence>
<feature type="region of interest" description="Disordered" evidence="1">
    <location>
        <begin position="104"/>
        <end position="123"/>
    </location>
</feature>
<organism evidence="2 3">
    <name type="scientific">Eragrostis curvula</name>
    <name type="common">weeping love grass</name>
    <dbReference type="NCBI Taxonomy" id="38414"/>
    <lineage>
        <taxon>Eukaryota</taxon>
        <taxon>Viridiplantae</taxon>
        <taxon>Streptophyta</taxon>
        <taxon>Embryophyta</taxon>
        <taxon>Tracheophyta</taxon>
        <taxon>Spermatophyta</taxon>
        <taxon>Magnoliopsida</taxon>
        <taxon>Liliopsida</taxon>
        <taxon>Poales</taxon>
        <taxon>Poaceae</taxon>
        <taxon>PACMAD clade</taxon>
        <taxon>Chloridoideae</taxon>
        <taxon>Eragrostideae</taxon>
        <taxon>Eragrostidinae</taxon>
        <taxon>Eragrostis</taxon>
    </lineage>
</organism>
<name>A0A5J9SZF2_9POAL</name>
<dbReference type="OrthoDB" id="586448at2759"/>
<accession>A0A5J9SZF2</accession>
<dbReference type="Proteomes" id="UP000324897">
    <property type="component" value="Unassembled WGS sequence"/>
</dbReference>
<comment type="caution">
    <text evidence="2">The sequence shown here is derived from an EMBL/GenBank/DDBJ whole genome shotgun (WGS) entry which is preliminary data.</text>
</comment>